<dbReference type="RefSeq" id="WP_315650813.1">
    <property type="nucleotide sequence ID" value="NZ_JAVXZY010000005.1"/>
</dbReference>
<evidence type="ECO:0000313" key="1">
    <source>
        <dbReference type="EMBL" id="MDT9000251.1"/>
    </source>
</evidence>
<name>A0ABU3PCE6_9BURK</name>
<sequence length="251" mass="28059">MADGLTLDGGAIDWSRPWFQPYRQRGEALLACIAHGCTVAEALNDALATAPIVREDGRALRFVEQRCLPDGQAYEAFIHAEAAVPTRHNWHDFFNGLIWLHWPALKLRLNHWHAQALLDQGGVGPQRGALRDALTLLDENAAFLSGPPALLAALQRRDWPQLFIALRPLWREARLQIVGHALLEKLLQPRKAICAHTLLQPLDRMQPADLAAKPFHPLPVLGIPGWADQPQDADFYADAQVFRRSALRQTS</sequence>
<keyword evidence="2" id="KW-1185">Reference proteome</keyword>
<comment type="caution">
    <text evidence="1">The sequence shown here is derived from an EMBL/GenBank/DDBJ whole genome shotgun (WGS) entry which is preliminary data.</text>
</comment>
<gene>
    <name evidence="1" type="ORF">RQP53_13335</name>
</gene>
<proteinExistence type="predicted"/>
<accession>A0ABU3PCE6</accession>
<organism evidence="1 2">
    <name type="scientific">Roseateles aquae</name>
    <dbReference type="NCBI Taxonomy" id="3077235"/>
    <lineage>
        <taxon>Bacteria</taxon>
        <taxon>Pseudomonadati</taxon>
        <taxon>Pseudomonadota</taxon>
        <taxon>Betaproteobacteria</taxon>
        <taxon>Burkholderiales</taxon>
        <taxon>Sphaerotilaceae</taxon>
        <taxon>Roseateles</taxon>
    </lineage>
</organism>
<evidence type="ECO:0000313" key="2">
    <source>
        <dbReference type="Proteomes" id="UP001246372"/>
    </source>
</evidence>
<protein>
    <submittedName>
        <fullName evidence="1">DUF3025 domain-containing protein</fullName>
    </submittedName>
</protein>
<dbReference type="InterPro" id="IPR021390">
    <property type="entry name" value="DUF3025"/>
</dbReference>
<dbReference type="Pfam" id="PF11227">
    <property type="entry name" value="DUF3025"/>
    <property type="match status" value="2"/>
</dbReference>
<dbReference type="Proteomes" id="UP001246372">
    <property type="component" value="Unassembled WGS sequence"/>
</dbReference>
<dbReference type="EMBL" id="JAVXZY010000005">
    <property type="protein sequence ID" value="MDT9000251.1"/>
    <property type="molecule type" value="Genomic_DNA"/>
</dbReference>
<reference evidence="1" key="1">
    <citation type="submission" date="2023-09" db="EMBL/GenBank/DDBJ databases">
        <title>Paucibacter sp. APW11 Genome sequencing and assembly.</title>
        <authorList>
            <person name="Kim I."/>
        </authorList>
    </citation>
    <scope>NUCLEOTIDE SEQUENCE</scope>
    <source>
        <strain evidence="1">APW11</strain>
    </source>
</reference>